<dbReference type="EMBL" id="LT907975">
    <property type="protein sequence ID" value="SOB60612.1"/>
    <property type="molecule type" value="Genomic_DNA"/>
</dbReference>
<dbReference type="InterPro" id="IPR027417">
    <property type="entry name" value="P-loop_NTPase"/>
</dbReference>
<evidence type="ECO:0000259" key="2">
    <source>
        <dbReference type="Pfam" id="PF13476"/>
    </source>
</evidence>
<evidence type="ECO:0000313" key="3">
    <source>
        <dbReference type="EMBL" id="SOB60612.1"/>
    </source>
</evidence>
<organism evidence="3 4">
    <name type="scientific">Pseudodesulfovibrio profundus</name>
    <dbReference type="NCBI Taxonomy" id="57320"/>
    <lineage>
        <taxon>Bacteria</taxon>
        <taxon>Pseudomonadati</taxon>
        <taxon>Thermodesulfobacteriota</taxon>
        <taxon>Desulfovibrionia</taxon>
        <taxon>Desulfovibrionales</taxon>
        <taxon>Desulfovibrionaceae</taxon>
    </lineage>
</organism>
<accession>A0A2C8FD88</accession>
<keyword evidence="4" id="KW-1185">Reference proteome</keyword>
<dbReference type="RefSeq" id="WP_097013312.1">
    <property type="nucleotide sequence ID" value="NZ_LT907975.1"/>
</dbReference>
<reference evidence="4" key="1">
    <citation type="submission" date="2017-09" db="EMBL/GenBank/DDBJ databases">
        <authorList>
            <person name="Regsiter A."/>
            <person name="William W."/>
        </authorList>
    </citation>
    <scope>NUCLEOTIDE SEQUENCE [LARGE SCALE GENOMIC DNA]</scope>
    <source>
        <strain evidence="4">500-1</strain>
    </source>
</reference>
<dbReference type="KEGG" id="pprf:DPRO_3696"/>
<dbReference type="GO" id="GO:0016887">
    <property type="term" value="F:ATP hydrolysis activity"/>
    <property type="evidence" value="ECO:0007669"/>
    <property type="project" value="InterPro"/>
</dbReference>
<gene>
    <name evidence="3" type="ORF">DPRO_3696</name>
</gene>
<dbReference type="Pfam" id="PF13476">
    <property type="entry name" value="AAA_23"/>
    <property type="match status" value="1"/>
</dbReference>
<proteinExistence type="predicted"/>
<feature type="coiled-coil region" evidence="1">
    <location>
        <begin position="273"/>
        <end position="300"/>
    </location>
</feature>
<feature type="domain" description="Rad50/SbcC-type AAA" evidence="2">
    <location>
        <begin position="7"/>
        <end position="274"/>
    </location>
</feature>
<dbReference type="GO" id="GO:0006302">
    <property type="term" value="P:double-strand break repair"/>
    <property type="evidence" value="ECO:0007669"/>
    <property type="project" value="InterPro"/>
</dbReference>
<sequence>MKIVNLESQNVKRLKAVSISPQGNSVVIGGDNAQGKSSVLDSIFMALGGKSAQGQRPVRDGEEKATIKCDLGELMVTRTISPDGKTTVKVKNAEGATFSSPQAMLDALSSKLTFDPLAFASEKPGAQLETLKSLVGLDFSDLDAERKRLYERRTEINRAGKEKAARLDGMKQHLDAPTEPVSVSGLMTELSGAESQNASNDRKRKEAEERVERIATLKEEIEVLTKKLADVEQEHEGSAEALSSLVDIDTQAIRDKIAQADTINANVRENAAYAEEKSTLEELRVESKALTDAINNIDKQKADAMAAAEFPVDGLSFDESGVIYNGVPFSQGSSAERLLVSLHMGIAMNPELKVLLIRDGSLLDPQSLAMVAKAAEEADAQVWIERVSKGEECSVIIEDGQIIKERQ</sequence>
<name>A0A2C8FD88_9BACT</name>
<dbReference type="Proteomes" id="UP000219215">
    <property type="component" value="Chromosome DPRO"/>
</dbReference>
<keyword evidence="1" id="KW-0175">Coiled coil</keyword>
<dbReference type="SUPFAM" id="SSF52540">
    <property type="entry name" value="P-loop containing nucleoside triphosphate hydrolases"/>
    <property type="match status" value="1"/>
</dbReference>
<evidence type="ECO:0000313" key="4">
    <source>
        <dbReference type="Proteomes" id="UP000219215"/>
    </source>
</evidence>
<dbReference type="AlphaFoldDB" id="A0A2C8FD88"/>
<dbReference type="InterPro" id="IPR038729">
    <property type="entry name" value="Rad50/SbcC_AAA"/>
</dbReference>
<dbReference type="Gene3D" id="3.40.50.300">
    <property type="entry name" value="P-loop containing nucleotide triphosphate hydrolases"/>
    <property type="match status" value="1"/>
</dbReference>
<dbReference type="OrthoDB" id="9791904at2"/>
<feature type="coiled-coil region" evidence="1">
    <location>
        <begin position="190"/>
        <end position="241"/>
    </location>
</feature>
<evidence type="ECO:0000256" key="1">
    <source>
        <dbReference type="SAM" id="Coils"/>
    </source>
</evidence>
<protein>
    <recommendedName>
        <fullName evidence="2">Rad50/SbcC-type AAA domain-containing protein</fullName>
    </recommendedName>
</protein>